<dbReference type="Pfam" id="PF00563">
    <property type="entry name" value="EAL"/>
    <property type="match status" value="1"/>
</dbReference>
<dbReference type="Gene3D" id="3.30.70.270">
    <property type="match status" value="1"/>
</dbReference>
<dbReference type="InterPro" id="IPR043128">
    <property type="entry name" value="Rev_trsase/Diguanyl_cyclase"/>
</dbReference>
<dbReference type="EMBL" id="JACHNY010000011">
    <property type="protein sequence ID" value="MBB4619548.1"/>
    <property type="molecule type" value="Genomic_DNA"/>
</dbReference>
<dbReference type="PROSITE" id="PS50883">
    <property type="entry name" value="EAL"/>
    <property type="match status" value="1"/>
</dbReference>
<dbReference type="Gene3D" id="3.20.20.450">
    <property type="entry name" value="EAL domain"/>
    <property type="match status" value="1"/>
</dbReference>
<dbReference type="GO" id="GO:0071111">
    <property type="term" value="F:cyclic-guanylate-specific phosphodiesterase activity"/>
    <property type="evidence" value="ECO:0007669"/>
    <property type="project" value="InterPro"/>
</dbReference>
<dbReference type="InterPro" id="IPR001633">
    <property type="entry name" value="EAL_dom"/>
</dbReference>
<dbReference type="RefSeq" id="WP_343059119.1">
    <property type="nucleotide sequence ID" value="NZ_JACHNY010000011.1"/>
</dbReference>
<accession>A0A7W7EZ75</accession>
<dbReference type="InterPro" id="IPR035919">
    <property type="entry name" value="EAL_sf"/>
</dbReference>
<proteinExistence type="predicted"/>
<dbReference type="SUPFAM" id="SSF141868">
    <property type="entry name" value="EAL domain-like"/>
    <property type="match status" value="1"/>
</dbReference>
<reference evidence="2 3" key="1">
    <citation type="submission" date="2020-08" db="EMBL/GenBank/DDBJ databases">
        <title>Genomic Encyclopedia of Type Strains, Phase IV (KMG-IV): sequencing the most valuable type-strain genomes for metagenomic binning, comparative biology and taxonomic classification.</title>
        <authorList>
            <person name="Goeker M."/>
        </authorList>
    </citation>
    <scope>NUCLEOTIDE SEQUENCE [LARGE SCALE GENOMIC DNA]</scope>
    <source>
        <strain evidence="2 3">DSM 15867</strain>
    </source>
</reference>
<comment type="caution">
    <text evidence="2">The sequence shown here is derived from an EMBL/GenBank/DDBJ whole genome shotgun (WGS) entry which is preliminary data.</text>
</comment>
<protein>
    <submittedName>
        <fullName evidence="2">EAL domain-containing protein (Putative c-di-GMP-specific phosphodiesterase class I)</fullName>
    </submittedName>
</protein>
<dbReference type="PANTHER" id="PTHR33121">
    <property type="entry name" value="CYCLIC DI-GMP PHOSPHODIESTERASE PDEF"/>
    <property type="match status" value="1"/>
</dbReference>
<dbReference type="SMART" id="SM00052">
    <property type="entry name" value="EAL"/>
    <property type="match status" value="1"/>
</dbReference>
<dbReference type="CDD" id="cd01948">
    <property type="entry name" value="EAL"/>
    <property type="match status" value="1"/>
</dbReference>
<dbReference type="AlphaFoldDB" id="A0A7W7EZ75"/>
<gene>
    <name evidence="2" type="ORF">GGQ96_003703</name>
</gene>
<dbReference type="Proteomes" id="UP000574769">
    <property type="component" value="Unassembled WGS sequence"/>
</dbReference>
<dbReference type="PANTHER" id="PTHR33121:SF79">
    <property type="entry name" value="CYCLIC DI-GMP PHOSPHODIESTERASE PDED-RELATED"/>
    <property type="match status" value="1"/>
</dbReference>
<dbReference type="InterPro" id="IPR050706">
    <property type="entry name" value="Cyclic-di-GMP_PDE-like"/>
</dbReference>
<sequence length="406" mass="44115">MVLASVANFGLLRRHLGLSLADSLADRLVGHMAKLVPEALVTATGRDLIELIFFGDERAALDDRIAAIEAFFARPLPLDHGVIAIDLHIGASAASVGEADDVRLIEEAETALIEARSERRAVICDVACGGVAHDRMALAHELPVAIRRGEMALHYQPKLHVRQQRISSVEALVRWNHPTRGQVSPGDFIPLAEQSRDIVDLTLWTIRQVIEDQRLMASCGVDCPIFINIAGVLLTDTAFVREACDLIADSGARLGFEVTETSVIRDPQCAIAHLQIFAGIGITIAIDDYGAGLSSLAYLKQLPARELKIDKLFVTQLTSSNRDPLIVRSTIDLAHALEMEVVAEGVETHAALALLSVMGCDMVQGFLISRPVPLDALLAYLEQQRGGFDLPVPASVQSLRNAWSRR</sequence>
<evidence type="ECO:0000259" key="1">
    <source>
        <dbReference type="PROSITE" id="PS50883"/>
    </source>
</evidence>
<organism evidence="2 3">
    <name type="scientific">Sphingomonas abaci</name>
    <dbReference type="NCBI Taxonomy" id="237611"/>
    <lineage>
        <taxon>Bacteria</taxon>
        <taxon>Pseudomonadati</taxon>
        <taxon>Pseudomonadota</taxon>
        <taxon>Alphaproteobacteria</taxon>
        <taxon>Sphingomonadales</taxon>
        <taxon>Sphingomonadaceae</taxon>
        <taxon>Sphingomonas</taxon>
    </lineage>
</organism>
<evidence type="ECO:0000313" key="2">
    <source>
        <dbReference type="EMBL" id="MBB4619548.1"/>
    </source>
</evidence>
<feature type="domain" description="EAL" evidence="1">
    <location>
        <begin position="135"/>
        <end position="385"/>
    </location>
</feature>
<evidence type="ECO:0000313" key="3">
    <source>
        <dbReference type="Proteomes" id="UP000574769"/>
    </source>
</evidence>
<name>A0A7W7EZ75_9SPHN</name>
<keyword evidence="3" id="KW-1185">Reference proteome</keyword>